<dbReference type="KEGG" id="pej:FYC62_12935"/>
<keyword evidence="2" id="KW-1185">Reference proteome</keyword>
<reference evidence="1 2" key="1">
    <citation type="submission" date="2019-08" db="EMBL/GenBank/DDBJ databases">
        <title>Pedobacter sp. nov., isolated from Han river, South Korea.</title>
        <authorList>
            <person name="Lee D.-H."/>
            <person name="Kim Y.-S."/>
            <person name="Hwang E.-M."/>
            <person name="Le Tran T.C."/>
            <person name="Cha C.-J."/>
        </authorList>
    </citation>
    <scope>NUCLEOTIDE SEQUENCE [LARGE SCALE GENOMIC DNA]</scope>
    <source>
        <strain evidence="1 2">CJ43</strain>
    </source>
</reference>
<accession>A0A5C0VK23</accession>
<evidence type="ECO:0000313" key="1">
    <source>
        <dbReference type="EMBL" id="QEK52457.1"/>
    </source>
</evidence>
<proteinExistence type="predicted"/>
<sequence length="168" mass="19402">MKNLFYSILFVVFIQQTVKCQVNEYNSIDINSMTLKKSVNNNNSSLIIEKNQFISVFGNPSSSNNQVSEIDDLEYFKAYYLENSFWFVNDKLGVIILKDSSFEIIYNNNNSFKVGNNINYLNSLFPISFSARKDNQIFISINNQALKTDSFLVFNYNNSNVITEISIQ</sequence>
<dbReference type="AlphaFoldDB" id="A0A5C0VK23"/>
<protein>
    <submittedName>
        <fullName evidence="1">Uncharacterized protein</fullName>
    </submittedName>
</protein>
<gene>
    <name evidence="1" type="ORF">FYC62_12935</name>
</gene>
<dbReference type="Proteomes" id="UP000323653">
    <property type="component" value="Chromosome"/>
</dbReference>
<dbReference type="EMBL" id="CP043329">
    <property type="protein sequence ID" value="QEK52457.1"/>
    <property type="molecule type" value="Genomic_DNA"/>
</dbReference>
<dbReference type="RefSeq" id="WP_149075239.1">
    <property type="nucleotide sequence ID" value="NZ_CP043329.1"/>
</dbReference>
<organism evidence="1 2">
    <name type="scientific">Pedobacter aquae</name>
    <dbReference type="NCBI Taxonomy" id="2605747"/>
    <lineage>
        <taxon>Bacteria</taxon>
        <taxon>Pseudomonadati</taxon>
        <taxon>Bacteroidota</taxon>
        <taxon>Sphingobacteriia</taxon>
        <taxon>Sphingobacteriales</taxon>
        <taxon>Sphingobacteriaceae</taxon>
        <taxon>Pedobacter</taxon>
    </lineage>
</organism>
<evidence type="ECO:0000313" key="2">
    <source>
        <dbReference type="Proteomes" id="UP000323653"/>
    </source>
</evidence>
<name>A0A5C0VK23_9SPHI</name>